<gene>
    <name evidence="1" type="ORF">UFOPK3268_01580</name>
</gene>
<dbReference type="InterPro" id="IPR023198">
    <property type="entry name" value="PGP-like_dom2"/>
</dbReference>
<dbReference type="SFLD" id="SFLDG01129">
    <property type="entry name" value="C1.5:_HAD__Beta-PGM__Phosphata"/>
    <property type="match status" value="1"/>
</dbReference>
<evidence type="ECO:0000313" key="1">
    <source>
        <dbReference type="EMBL" id="CAB4852276.1"/>
    </source>
</evidence>
<dbReference type="SFLD" id="SFLDS00003">
    <property type="entry name" value="Haloacid_Dehalogenase"/>
    <property type="match status" value="1"/>
</dbReference>
<dbReference type="AlphaFoldDB" id="A0A6J7C2K6"/>
<organism evidence="1">
    <name type="scientific">freshwater metagenome</name>
    <dbReference type="NCBI Taxonomy" id="449393"/>
    <lineage>
        <taxon>unclassified sequences</taxon>
        <taxon>metagenomes</taxon>
        <taxon>ecological metagenomes</taxon>
    </lineage>
</organism>
<dbReference type="InterPro" id="IPR023214">
    <property type="entry name" value="HAD_sf"/>
</dbReference>
<dbReference type="SUPFAM" id="SSF56784">
    <property type="entry name" value="HAD-like"/>
    <property type="match status" value="1"/>
</dbReference>
<dbReference type="InterPro" id="IPR036412">
    <property type="entry name" value="HAD-like_sf"/>
</dbReference>
<dbReference type="NCBIfam" id="TIGR01509">
    <property type="entry name" value="HAD-SF-IA-v3"/>
    <property type="match status" value="1"/>
</dbReference>
<dbReference type="PANTHER" id="PTHR47829:SF1">
    <property type="entry name" value="HAD FAMILY PHOSPHATASE"/>
    <property type="match status" value="1"/>
</dbReference>
<dbReference type="Pfam" id="PF00702">
    <property type="entry name" value="Hydrolase"/>
    <property type="match status" value="1"/>
</dbReference>
<dbReference type="Gene3D" id="3.40.50.1000">
    <property type="entry name" value="HAD superfamily/HAD-like"/>
    <property type="match status" value="1"/>
</dbReference>
<dbReference type="NCBIfam" id="TIGR01549">
    <property type="entry name" value="HAD-SF-IA-v1"/>
    <property type="match status" value="1"/>
</dbReference>
<dbReference type="EMBL" id="CAFBIZ010000249">
    <property type="protein sequence ID" value="CAB4852276.1"/>
    <property type="molecule type" value="Genomic_DNA"/>
</dbReference>
<sequence length="215" mass="23944">MAELRALIVDWGGVLTGDIKTAVEVWAETESVDLKTYVEIMRDWFGAPFGAEASVNPIHALERGEISMPHFDVKLAAELTARTGHPFVAEGLPARMFDCFVHVPEMTALVRRARSTGLRTALLSNSWGNEYPRDAWEDVFDILVISGEIGMRKPEPRIFDHTLERLGLEAGECVFVDDLAANIDAAAALGFVGVLHRSYEETRSELEILFRRDLS</sequence>
<dbReference type="Gene3D" id="1.10.150.240">
    <property type="entry name" value="Putative phosphatase, domain 2"/>
    <property type="match status" value="1"/>
</dbReference>
<reference evidence="1" key="1">
    <citation type="submission" date="2020-05" db="EMBL/GenBank/DDBJ databases">
        <authorList>
            <person name="Chiriac C."/>
            <person name="Salcher M."/>
            <person name="Ghai R."/>
            <person name="Kavagutti S V."/>
        </authorList>
    </citation>
    <scope>NUCLEOTIDE SEQUENCE</scope>
</reference>
<accession>A0A6J7C2K6</accession>
<dbReference type="InterPro" id="IPR052898">
    <property type="entry name" value="ACAD10-like"/>
</dbReference>
<name>A0A6J7C2K6_9ZZZZ</name>
<proteinExistence type="predicted"/>
<protein>
    <submittedName>
        <fullName evidence="1">Unannotated protein</fullName>
    </submittedName>
</protein>
<dbReference type="InterPro" id="IPR006439">
    <property type="entry name" value="HAD-SF_hydro_IA"/>
</dbReference>
<dbReference type="PRINTS" id="PR00413">
    <property type="entry name" value="HADHALOGNASE"/>
</dbReference>
<dbReference type="PANTHER" id="PTHR47829">
    <property type="entry name" value="HYDROLASE, PUTATIVE (AFU_ORTHOLOGUE AFUA_1G12880)-RELATED"/>
    <property type="match status" value="1"/>
</dbReference>